<accession>I0BNZ2</accession>
<feature type="transmembrane region" description="Helical" evidence="7">
    <location>
        <begin position="142"/>
        <end position="159"/>
    </location>
</feature>
<evidence type="ECO:0000256" key="6">
    <source>
        <dbReference type="ARBA" id="ARBA00023136"/>
    </source>
</evidence>
<feature type="transmembrane region" description="Helical" evidence="7">
    <location>
        <begin position="202"/>
        <end position="219"/>
    </location>
</feature>
<dbReference type="AlphaFoldDB" id="I0BNZ2"/>
<keyword evidence="3" id="KW-1003">Cell membrane</keyword>
<comment type="similarity">
    <text evidence="2">Belongs to the acyltransferase 3 family.</text>
</comment>
<dbReference type="Proteomes" id="UP000007392">
    <property type="component" value="Chromosome"/>
</dbReference>
<name>I0BNZ2_9BACL</name>
<evidence type="ECO:0000259" key="8">
    <source>
        <dbReference type="Pfam" id="PF01757"/>
    </source>
</evidence>
<dbReference type="RefSeq" id="WP_014652093.1">
    <property type="nucleotide sequence ID" value="NC_017672.3"/>
</dbReference>
<evidence type="ECO:0000256" key="4">
    <source>
        <dbReference type="ARBA" id="ARBA00022692"/>
    </source>
</evidence>
<dbReference type="PATRIC" id="fig|997761.3.peg.5168"/>
<keyword evidence="9" id="KW-0808">Transferase</keyword>
<feature type="transmembrane region" description="Helical" evidence="7">
    <location>
        <begin position="271"/>
        <end position="291"/>
    </location>
</feature>
<sequence length="381" mass="42191">MEPSKGKKSRPKIAELDIVRAFAILAVVLIHATADATARAGESHLALAEGSLTQMAFVAINRMSLFAVPLFIFISGVVLFYRYYDTWSLKQAAGFYRKRIVSSIIPYVLWSFIYYVFNQWLFTRSVVIEWIPFLKMLQWADVGYHLYFMIIIIQFYLLFPLMMTAVKASGILEKLMVPIGFGIQAGFYAYNHYVAPLDHRPSLAVTYIGVFMLGGYIGIHYSAFMQWMRRGAVLIVPAAVLGGLALGALFLNDRYGVGGFSHTWFEATQNAYAMLLGMALTWVGAVVTPKLPGVHRALLALGAASFGIYLAHPALLSLYRVGIQPTVGMLSYDLYMLIGFLWPLLGSLFLAIAYGWVSRSLRGRRPAAVPPGVPAKGTAAN</sequence>
<evidence type="ECO:0000256" key="2">
    <source>
        <dbReference type="ARBA" id="ARBA00007400"/>
    </source>
</evidence>
<keyword evidence="4 7" id="KW-0812">Transmembrane</keyword>
<dbReference type="GO" id="GO:0016413">
    <property type="term" value="F:O-acetyltransferase activity"/>
    <property type="evidence" value="ECO:0007669"/>
    <property type="project" value="TreeGrafter"/>
</dbReference>
<feature type="domain" description="Acyltransferase 3" evidence="8">
    <location>
        <begin position="14"/>
        <end position="351"/>
    </location>
</feature>
<evidence type="ECO:0000313" key="10">
    <source>
        <dbReference type="Proteomes" id="UP000007392"/>
    </source>
</evidence>
<feature type="transmembrane region" description="Helical" evidence="7">
    <location>
        <begin position="171"/>
        <end position="190"/>
    </location>
</feature>
<dbReference type="HOGENOM" id="CLU_047714_1_3_9"/>
<organism evidence="9 10">
    <name type="scientific">Paenibacillus mucilaginosus K02</name>
    <dbReference type="NCBI Taxonomy" id="997761"/>
    <lineage>
        <taxon>Bacteria</taxon>
        <taxon>Bacillati</taxon>
        <taxon>Bacillota</taxon>
        <taxon>Bacilli</taxon>
        <taxon>Bacillales</taxon>
        <taxon>Paenibacillaceae</taxon>
        <taxon>Paenibacillus</taxon>
    </lineage>
</organism>
<keyword evidence="6 7" id="KW-0472">Membrane</keyword>
<protein>
    <submittedName>
        <fullName evidence="9">Acyltransferase</fullName>
    </submittedName>
</protein>
<gene>
    <name evidence="9" type="ORF">B2K_25955</name>
</gene>
<dbReference type="Pfam" id="PF01757">
    <property type="entry name" value="Acyl_transf_3"/>
    <property type="match status" value="1"/>
</dbReference>
<evidence type="ECO:0000256" key="7">
    <source>
        <dbReference type="SAM" id="Phobius"/>
    </source>
</evidence>
<comment type="subcellular location">
    <subcellularLocation>
        <location evidence="1">Cell membrane</location>
        <topology evidence="1">Multi-pass membrane protein</topology>
    </subcellularLocation>
</comment>
<dbReference type="KEGG" id="pmw:B2K_25955"/>
<dbReference type="EMBL" id="CP003422">
    <property type="protein sequence ID" value="AFH64089.1"/>
    <property type="molecule type" value="Genomic_DNA"/>
</dbReference>
<feature type="transmembrane region" description="Helical" evidence="7">
    <location>
        <begin position="104"/>
        <end position="122"/>
    </location>
</feature>
<dbReference type="GO" id="GO:0009246">
    <property type="term" value="P:enterobacterial common antigen biosynthetic process"/>
    <property type="evidence" value="ECO:0007669"/>
    <property type="project" value="TreeGrafter"/>
</dbReference>
<dbReference type="InterPro" id="IPR002656">
    <property type="entry name" value="Acyl_transf_3_dom"/>
</dbReference>
<dbReference type="PANTHER" id="PTHR40074:SF2">
    <property type="entry name" value="O-ACETYLTRANSFERASE WECH"/>
    <property type="match status" value="1"/>
</dbReference>
<dbReference type="GO" id="GO:0005886">
    <property type="term" value="C:plasma membrane"/>
    <property type="evidence" value="ECO:0007669"/>
    <property type="project" value="UniProtKB-SubCell"/>
</dbReference>
<keyword evidence="5 7" id="KW-1133">Transmembrane helix</keyword>
<keyword evidence="9" id="KW-0012">Acyltransferase</keyword>
<feature type="transmembrane region" description="Helical" evidence="7">
    <location>
        <begin position="334"/>
        <end position="357"/>
    </location>
</feature>
<feature type="transmembrane region" description="Helical" evidence="7">
    <location>
        <begin position="64"/>
        <end position="84"/>
    </location>
</feature>
<evidence type="ECO:0000256" key="5">
    <source>
        <dbReference type="ARBA" id="ARBA00022989"/>
    </source>
</evidence>
<evidence type="ECO:0000256" key="3">
    <source>
        <dbReference type="ARBA" id="ARBA00022475"/>
    </source>
</evidence>
<dbReference type="OrthoDB" id="65129at2"/>
<evidence type="ECO:0000256" key="1">
    <source>
        <dbReference type="ARBA" id="ARBA00004651"/>
    </source>
</evidence>
<feature type="transmembrane region" description="Helical" evidence="7">
    <location>
        <begin position="231"/>
        <end position="251"/>
    </location>
</feature>
<reference evidence="9 10" key="1">
    <citation type="submission" date="2013-06" db="EMBL/GenBank/DDBJ databases">
        <title>Complete genome sequence of Paenibacillus mucilaginosus K02.</title>
        <authorList>
            <person name="Xiao B."/>
            <person name="Sun L."/>
            <person name="Xiao L."/>
            <person name="Lian B."/>
        </authorList>
    </citation>
    <scope>NUCLEOTIDE SEQUENCE [LARGE SCALE GENOMIC DNA]</scope>
    <source>
        <strain evidence="9 10">K02</strain>
    </source>
</reference>
<proteinExistence type="inferred from homology"/>
<feature type="transmembrane region" description="Helical" evidence="7">
    <location>
        <begin position="298"/>
        <end position="322"/>
    </location>
</feature>
<dbReference type="PANTHER" id="PTHR40074">
    <property type="entry name" value="O-ACETYLTRANSFERASE WECH"/>
    <property type="match status" value="1"/>
</dbReference>
<evidence type="ECO:0000313" key="9">
    <source>
        <dbReference type="EMBL" id="AFH64089.1"/>
    </source>
</evidence>